<dbReference type="Pfam" id="PF00591">
    <property type="entry name" value="Glycos_transf_3"/>
    <property type="match status" value="1"/>
</dbReference>
<dbReference type="InterPro" id="IPR035902">
    <property type="entry name" value="Nuc_phospho_transferase"/>
</dbReference>
<keyword evidence="7" id="KW-0057">Aromatic amino acid biosynthesis</keyword>
<dbReference type="EMBL" id="LAZR01001867">
    <property type="protein sequence ID" value="KKN37844.1"/>
    <property type="molecule type" value="Genomic_DNA"/>
</dbReference>
<dbReference type="FunFam" id="3.40.1030.10:FF:000002">
    <property type="entry name" value="Anthranilate phosphoribosyltransferase"/>
    <property type="match status" value="1"/>
</dbReference>
<keyword evidence="6" id="KW-0822">Tryptophan biosynthesis</keyword>
<keyword evidence="3" id="KW-0028">Amino-acid biosynthesis</keyword>
<evidence type="ECO:0000256" key="7">
    <source>
        <dbReference type="ARBA" id="ARBA00023141"/>
    </source>
</evidence>
<dbReference type="AlphaFoldDB" id="A0A0F9Q5Q1"/>
<evidence type="ECO:0000256" key="2">
    <source>
        <dbReference type="ARBA" id="ARBA00011948"/>
    </source>
</evidence>
<dbReference type="InterPro" id="IPR000312">
    <property type="entry name" value="Glycosyl_Trfase_fam3"/>
</dbReference>
<dbReference type="InterPro" id="IPR036320">
    <property type="entry name" value="Glycosyl_Trfase_fam3_N_dom_sf"/>
</dbReference>
<feature type="domain" description="Glycosyl transferase family 3 N-terminal" evidence="9">
    <location>
        <begin position="11"/>
        <end position="69"/>
    </location>
</feature>
<dbReference type="InterPro" id="IPR005940">
    <property type="entry name" value="Anthranilate_Pribosyl_Tfrase"/>
</dbReference>
<dbReference type="SUPFAM" id="SSF52418">
    <property type="entry name" value="Nucleoside phosphorylase/phosphoribosyltransferase catalytic domain"/>
    <property type="match status" value="1"/>
</dbReference>
<gene>
    <name evidence="10" type="ORF">LCGC14_0759530</name>
</gene>
<keyword evidence="4" id="KW-0328">Glycosyltransferase</keyword>
<comment type="caution">
    <text evidence="10">The sequence shown here is derived from an EMBL/GenBank/DDBJ whole genome shotgun (WGS) entry which is preliminary data.</text>
</comment>
<dbReference type="GO" id="GO:0004048">
    <property type="term" value="F:anthranilate phosphoribosyltransferase activity"/>
    <property type="evidence" value="ECO:0007669"/>
    <property type="project" value="UniProtKB-EC"/>
</dbReference>
<dbReference type="InterPro" id="IPR017459">
    <property type="entry name" value="Glycosyl_Trfase_fam3_N_dom"/>
</dbReference>
<accession>A0A0F9Q5Q1</accession>
<keyword evidence="5" id="KW-0808">Transferase</keyword>
<evidence type="ECO:0000256" key="3">
    <source>
        <dbReference type="ARBA" id="ARBA00022605"/>
    </source>
</evidence>
<proteinExistence type="inferred from homology"/>
<evidence type="ECO:0000256" key="1">
    <source>
        <dbReference type="ARBA" id="ARBA00004907"/>
    </source>
</evidence>
<dbReference type="GO" id="GO:0005829">
    <property type="term" value="C:cytosol"/>
    <property type="evidence" value="ECO:0007669"/>
    <property type="project" value="TreeGrafter"/>
</dbReference>
<dbReference type="PANTHER" id="PTHR43285:SF2">
    <property type="entry name" value="ANTHRANILATE PHOSPHORIBOSYLTRANSFERASE"/>
    <property type="match status" value="1"/>
</dbReference>
<evidence type="ECO:0000313" key="10">
    <source>
        <dbReference type="EMBL" id="KKN37844.1"/>
    </source>
</evidence>
<organism evidence="10">
    <name type="scientific">marine sediment metagenome</name>
    <dbReference type="NCBI Taxonomy" id="412755"/>
    <lineage>
        <taxon>unclassified sequences</taxon>
        <taxon>metagenomes</taxon>
        <taxon>ecological metagenomes</taxon>
    </lineage>
</organism>
<dbReference type="Gene3D" id="1.20.970.10">
    <property type="entry name" value="Transferase, Pyrimidine Nucleoside Phosphorylase, Chain C"/>
    <property type="match status" value="1"/>
</dbReference>
<comment type="pathway">
    <text evidence="1">Amino-acid biosynthesis; L-tryptophan biosynthesis; L-tryptophan from chorismate: step 2/5.</text>
</comment>
<dbReference type="NCBIfam" id="TIGR01245">
    <property type="entry name" value="trpD"/>
    <property type="match status" value="1"/>
</dbReference>
<dbReference type="SUPFAM" id="SSF47648">
    <property type="entry name" value="Nucleoside phosphorylase/phosphoribosyltransferase N-terminal domain"/>
    <property type="match status" value="1"/>
</dbReference>
<name>A0A0F9Q5Q1_9ZZZZ</name>
<sequence>MSENEIVEGLLKITKNVNLSTDKAENIMREIMSGKVQDSQLGAFLVALHMKGESIEEIIGFTRIMREFANRIEPIVEGELLDTCGTGGDKIKTFNISTISALVAAGAGVPVAKHGNRAVTSKCGSADLLEGLGVKIDLPPEAVKSCIEKVGIGFMFAPLFHPAMKYAMPTRRALKLRTVFNILGPLTNPANAKYQVLGVFQKDLAIVMAKVLNGLDAKHVFTVHNSCGIDELAPMGINYITEVNNGVIESYAVTNKEFGIKDSSIHEILAGSLEENLKIAINILKNKITDAKYDTVLMNAGLALRSANTVTDFKEGVSIAKNTIESGKAFEKLEQLVDVSGGNKEKLLSLI</sequence>
<reference evidence="10" key="1">
    <citation type="journal article" date="2015" name="Nature">
        <title>Complex archaea that bridge the gap between prokaryotes and eukaryotes.</title>
        <authorList>
            <person name="Spang A."/>
            <person name="Saw J.H."/>
            <person name="Jorgensen S.L."/>
            <person name="Zaremba-Niedzwiedzka K."/>
            <person name="Martijn J."/>
            <person name="Lind A.E."/>
            <person name="van Eijk R."/>
            <person name="Schleper C."/>
            <person name="Guy L."/>
            <person name="Ettema T.J."/>
        </authorList>
    </citation>
    <scope>NUCLEOTIDE SEQUENCE</scope>
</reference>
<protein>
    <recommendedName>
        <fullName evidence="2">anthranilate phosphoribosyltransferase</fullName>
        <ecNumber evidence="2">2.4.2.18</ecNumber>
    </recommendedName>
</protein>
<evidence type="ECO:0000256" key="4">
    <source>
        <dbReference type="ARBA" id="ARBA00022676"/>
    </source>
</evidence>
<dbReference type="Pfam" id="PF02885">
    <property type="entry name" value="Glycos_trans_3N"/>
    <property type="match status" value="1"/>
</dbReference>
<evidence type="ECO:0000259" key="9">
    <source>
        <dbReference type="Pfam" id="PF02885"/>
    </source>
</evidence>
<dbReference type="PANTHER" id="PTHR43285">
    <property type="entry name" value="ANTHRANILATE PHOSPHORIBOSYLTRANSFERASE"/>
    <property type="match status" value="1"/>
</dbReference>
<dbReference type="EC" id="2.4.2.18" evidence="2"/>
<evidence type="ECO:0000256" key="5">
    <source>
        <dbReference type="ARBA" id="ARBA00022679"/>
    </source>
</evidence>
<dbReference type="GO" id="GO:0000162">
    <property type="term" value="P:L-tryptophan biosynthetic process"/>
    <property type="evidence" value="ECO:0007669"/>
    <property type="project" value="UniProtKB-KW"/>
</dbReference>
<dbReference type="Gene3D" id="3.40.1030.10">
    <property type="entry name" value="Nucleoside phosphorylase/phosphoribosyltransferase catalytic domain"/>
    <property type="match status" value="1"/>
</dbReference>
<feature type="domain" description="Glycosyl transferase family 3" evidence="8">
    <location>
        <begin position="78"/>
        <end position="329"/>
    </location>
</feature>
<dbReference type="HAMAP" id="MF_00211">
    <property type="entry name" value="TrpD"/>
    <property type="match status" value="1"/>
</dbReference>
<evidence type="ECO:0000256" key="6">
    <source>
        <dbReference type="ARBA" id="ARBA00022822"/>
    </source>
</evidence>
<evidence type="ECO:0000259" key="8">
    <source>
        <dbReference type="Pfam" id="PF00591"/>
    </source>
</evidence>